<sequence>MDMDELQSLVQVASPSLLMTLQWCLISSIDESAHRRDVEQRTCRCRDSNPSLCVAQTKKIIVDFGRTCSTPSALHVIVTGTVERDKSFKFLVQEDNGVS</sequence>
<dbReference type="EMBL" id="JAROKS010000025">
    <property type="protein sequence ID" value="KAK1786002.1"/>
    <property type="molecule type" value="Genomic_DNA"/>
</dbReference>
<dbReference type="AlphaFoldDB" id="A0AAD9DNC5"/>
<accession>A0AAD9DNC5</accession>
<dbReference type="Proteomes" id="UP001239994">
    <property type="component" value="Unassembled WGS sequence"/>
</dbReference>
<name>A0AAD9DNC5_9TELE</name>
<proteinExistence type="predicted"/>
<protein>
    <submittedName>
        <fullName evidence="1">Uncharacterized protein</fullName>
    </submittedName>
</protein>
<comment type="caution">
    <text evidence="1">The sequence shown here is derived from an EMBL/GenBank/DDBJ whole genome shotgun (WGS) entry which is preliminary data.</text>
</comment>
<organism evidence="1 2">
    <name type="scientific">Electrophorus voltai</name>
    <dbReference type="NCBI Taxonomy" id="2609070"/>
    <lineage>
        <taxon>Eukaryota</taxon>
        <taxon>Metazoa</taxon>
        <taxon>Chordata</taxon>
        <taxon>Craniata</taxon>
        <taxon>Vertebrata</taxon>
        <taxon>Euteleostomi</taxon>
        <taxon>Actinopterygii</taxon>
        <taxon>Neopterygii</taxon>
        <taxon>Teleostei</taxon>
        <taxon>Ostariophysi</taxon>
        <taxon>Gymnotiformes</taxon>
        <taxon>Gymnotoidei</taxon>
        <taxon>Gymnotidae</taxon>
        <taxon>Electrophorus</taxon>
    </lineage>
</organism>
<evidence type="ECO:0000313" key="2">
    <source>
        <dbReference type="Proteomes" id="UP001239994"/>
    </source>
</evidence>
<reference evidence="1" key="1">
    <citation type="submission" date="2023-03" db="EMBL/GenBank/DDBJ databases">
        <title>Electrophorus voltai genome.</title>
        <authorList>
            <person name="Bian C."/>
        </authorList>
    </citation>
    <scope>NUCLEOTIDE SEQUENCE</scope>
    <source>
        <strain evidence="1">CB-2022</strain>
        <tissue evidence="1">Muscle</tissue>
    </source>
</reference>
<gene>
    <name evidence="1" type="ORF">P4O66_017752</name>
</gene>
<evidence type="ECO:0000313" key="1">
    <source>
        <dbReference type="EMBL" id="KAK1786002.1"/>
    </source>
</evidence>
<keyword evidence="2" id="KW-1185">Reference proteome</keyword>